<dbReference type="InterPro" id="IPR012000">
    <property type="entry name" value="Thiamin_PyroP_enz_cen_dom"/>
</dbReference>
<dbReference type="SUPFAM" id="SSF52467">
    <property type="entry name" value="DHS-like NAD/FAD-binding domain"/>
    <property type="match status" value="1"/>
</dbReference>
<dbReference type="PANTHER" id="PTHR18968:SF13">
    <property type="entry name" value="ACETOLACTATE SYNTHASE CATALYTIC SUBUNIT, MITOCHONDRIAL"/>
    <property type="match status" value="1"/>
</dbReference>
<dbReference type="GO" id="GO:0009099">
    <property type="term" value="P:L-valine biosynthetic process"/>
    <property type="evidence" value="ECO:0007669"/>
    <property type="project" value="TreeGrafter"/>
</dbReference>
<evidence type="ECO:0000259" key="6">
    <source>
        <dbReference type="Pfam" id="PF00205"/>
    </source>
</evidence>
<reference evidence="9" key="1">
    <citation type="journal article" date="2016" name="Appl. Environ. Microbiol.">
        <title>Functional genome mining for metabolites encoded by large gene clusters using heterologous expression of a whole genomic BAC library in Streptomyces.</title>
        <authorList>
            <person name="Xu M."/>
            <person name="Wang Y."/>
            <person name="Zhao Z."/>
            <person name="Gao G."/>
            <person name="Huang S."/>
            <person name="Kang Q."/>
            <person name="He X."/>
            <person name="Lin S."/>
            <person name="Pang X."/>
            <person name="Deng Z."/>
            <person name="Tao M."/>
        </authorList>
    </citation>
    <scope>NUCLEOTIDE SEQUENCE</scope>
    <source>
        <strain evidence="9">Sal35</strain>
    </source>
</reference>
<dbReference type="AlphaFoldDB" id="A0A1B1WA88"/>
<dbReference type="PANTHER" id="PTHR18968">
    <property type="entry name" value="THIAMINE PYROPHOSPHATE ENZYMES"/>
    <property type="match status" value="1"/>
</dbReference>
<dbReference type="Pfam" id="PF02776">
    <property type="entry name" value="TPP_enzyme_N"/>
    <property type="match status" value="1"/>
</dbReference>
<proteinExistence type="inferred from homology"/>
<evidence type="ECO:0000256" key="4">
    <source>
        <dbReference type="RuleBase" id="RU362132"/>
    </source>
</evidence>
<comment type="similarity">
    <text evidence="2 4">Belongs to the TPP enzyme family.</text>
</comment>
<dbReference type="InterPro" id="IPR000399">
    <property type="entry name" value="TPP-bd_CS"/>
</dbReference>
<dbReference type="Gene3D" id="3.40.50.1220">
    <property type="entry name" value="TPP-binding domain"/>
    <property type="match status" value="1"/>
</dbReference>
<dbReference type="CDD" id="cd07035">
    <property type="entry name" value="TPP_PYR_POX_like"/>
    <property type="match status" value="1"/>
</dbReference>
<dbReference type="SUPFAM" id="SSF52518">
    <property type="entry name" value="Thiamin diphosphate-binding fold (THDP-binding)"/>
    <property type="match status" value="2"/>
</dbReference>
<keyword evidence="3 4" id="KW-0786">Thiamine pyrophosphate</keyword>
<evidence type="ECO:0000313" key="9">
    <source>
        <dbReference type="EMBL" id="ANW61957.1"/>
    </source>
</evidence>
<dbReference type="InterPro" id="IPR029035">
    <property type="entry name" value="DHS-like_NAD/FAD-binding_dom"/>
</dbReference>
<dbReference type="GO" id="GO:0000287">
    <property type="term" value="F:magnesium ion binding"/>
    <property type="evidence" value="ECO:0007669"/>
    <property type="project" value="InterPro"/>
</dbReference>
<protein>
    <submittedName>
        <fullName evidence="9">Putative pyruvate oxidase/decarboxylase</fullName>
    </submittedName>
</protein>
<feature type="domain" description="Thiamine pyrophosphate enzyme N-terminal TPP-binding" evidence="8">
    <location>
        <begin position="13"/>
        <end position="122"/>
    </location>
</feature>
<dbReference type="RefSeq" id="WP_127437627.1">
    <property type="nucleotide sequence ID" value="NZ_CP161949.1"/>
</dbReference>
<dbReference type="Gene3D" id="3.40.50.970">
    <property type="match status" value="2"/>
</dbReference>
<dbReference type="GO" id="GO:0003984">
    <property type="term" value="F:acetolactate synthase activity"/>
    <property type="evidence" value="ECO:0007669"/>
    <property type="project" value="TreeGrafter"/>
</dbReference>
<dbReference type="InterPro" id="IPR011766">
    <property type="entry name" value="TPP_enzyme_TPP-bd"/>
</dbReference>
<feature type="domain" description="Thiamine pyrophosphate enzyme central" evidence="6">
    <location>
        <begin position="194"/>
        <end position="322"/>
    </location>
</feature>
<dbReference type="EMBL" id="KX346560">
    <property type="protein sequence ID" value="ANW61957.1"/>
    <property type="molecule type" value="Genomic_DNA"/>
</dbReference>
<dbReference type="PROSITE" id="PS00187">
    <property type="entry name" value="TPP_ENZYMES"/>
    <property type="match status" value="1"/>
</dbReference>
<accession>A0A1B1WA88</accession>
<dbReference type="GO" id="GO:0005948">
    <property type="term" value="C:acetolactate synthase complex"/>
    <property type="evidence" value="ECO:0007669"/>
    <property type="project" value="TreeGrafter"/>
</dbReference>
<evidence type="ECO:0000256" key="2">
    <source>
        <dbReference type="ARBA" id="ARBA00007812"/>
    </source>
</evidence>
<dbReference type="GO" id="GO:0030976">
    <property type="term" value="F:thiamine pyrophosphate binding"/>
    <property type="evidence" value="ECO:0007669"/>
    <property type="project" value="InterPro"/>
</dbReference>
<dbReference type="CDD" id="cd00568">
    <property type="entry name" value="TPP_enzymes"/>
    <property type="match status" value="1"/>
</dbReference>
<dbReference type="InterPro" id="IPR012001">
    <property type="entry name" value="Thiamin_PyroP_enz_TPP-bd_dom"/>
</dbReference>
<comment type="cofactor">
    <cofactor evidence="1">
        <name>thiamine diphosphate</name>
        <dbReference type="ChEBI" id="CHEBI:58937"/>
    </cofactor>
</comment>
<feature type="region of interest" description="Disordered" evidence="5">
    <location>
        <begin position="554"/>
        <end position="575"/>
    </location>
</feature>
<dbReference type="Pfam" id="PF00205">
    <property type="entry name" value="TPP_enzyme_M"/>
    <property type="match status" value="1"/>
</dbReference>
<keyword evidence="9" id="KW-0670">Pyruvate</keyword>
<evidence type="ECO:0000256" key="3">
    <source>
        <dbReference type="ARBA" id="ARBA00023052"/>
    </source>
</evidence>
<dbReference type="InterPro" id="IPR045229">
    <property type="entry name" value="TPP_enz"/>
</dbReference>
<evidence type="ECO:0000259" key="7">
    <source>
        <dbReference type="Pfam" id="PF02775"/>
    </source>
</evidence>
<sequence length="575" mass="60441">MNHPTHASRPWNLIADHLEHLGTRTVFGLPGDDMALLAAVEDRDIDVVLCRDQRNAVFMATGYALASGTPGICAVGKGPAFTNALTGLLEARSAAAPVILVADGTALSRLGTGAFQEFDQMAAVRPFTKWAARVDRADQLPAVLEKATAICLNGTPGPVYVEIAEQIQDTSPAPRILRGKAAPQRLAPDGDVLRETAGLIAAARRPLLLAGGGTRHRNAGRCVERLGELIGAGMFCTASGRGSLDENHELFCGVAGLYSTGPAARLWAETDLVIALGSRLEETATFGWPEPFEAPVIQVTTDEQTLVTGPRGRAVLGDVARAVSGWAGLLAFGTPDASWTERVRAARAELHARARARSAAAAAVPLSARPAVVQVLDALRDVVPDDSVLVQENGLQDMWSYHFPHWSCGSRGGSVVPSEQTPLGFGAAAAIGVAHAQPGRPVVALVGDGAFHLFRSELPTLADRGSPVLYVVLDNGGYGWLQSNLDQVSGGLSRFAFVADRDTGTGELARAMGLGHWRVDSWGDLEGTVRKAWEQCASGVPTVVEVAVALDDVPPGMETPGGDFPQREAPAGEQD</sequence>
<dbReference type="GO" id="GO:0009097">
    <property type="term" value="P:isoleucine biosynthetic process"/>
    <property type="evidence" value="ECO:0007669"/>
    <property type="project" value="TreeGrafter"/>
</dbReference>
<dbReference type="Pfam" id="PF02775">
    <property type="entry name" value="TPP_enzyme_C"/>
    <property type="match status" value="1"/>
</dbReference>
<name>A0A1B1WA88_STRRO</name>
<dbReference type="GO" id="GO:0050660">
    <property type="term" value="F:flavin adenine dinucleotide binding"/>
    <property type="evidence" value="ECO:0007669"/>
    <property type="project" value="TreeGrafter"/>
</dbReference>
<organism evidence="9">
    <name type="scientific">Streptomyces rochei</name>
    <name type="common">Streptomyces parvullus</name>
    <dbReference type="NCBI Taxonomy" id="1928"/>
    <lineage>
        <taxon>Bacteria</taxon>
        <taxon>Bacillati</taxon>
        <taxon>Actinomycetota</taxon>
        <taxon>Actinomycetes</taxon>
        <taxon>Kitasatosporales</taxon>
        <taxon>Streptomycetaceae</taxon>
        <taxon>Streptomyces</taxon>
        <taxon>Streptomyces rochei group</taxon>
    </lineage>
</organism>
<feature type="domain" description="Thiamine pyrophosphate enzyme TPP-binding" evidence="7">
    <location>
        <begin position="411"/>
        <end position="546"/>
    </location>
</feature>
<evidence type="ECO:0000256" key="5">
    <source>
        <dbReference type="SAM" id="MobiDB-lite"/>
    </source>
</evidence>
<evidence type="ECO:0000259" key="8">
    <source>
        <dbReference type="Pfam" id="PF02776"/>
    </source>
</evidence>
<dbReference type="InterPro" id="IPR029061">
    <property type="entry name" value="THDP-binding"/>
</dbReference>
<evidence type="ECO:0000256" key="1">
    <source>
        <dbReference type="ARBA" id="ARBA00001964"/>
    </source>
</evidence>